<dbReference type="EMBL" id="CAJRGZ010000023">
    <property type="protein sequence ID" value="CAG5179234.1"/>
    <property type="molecule type" value="Genomic_DNA"/>
</dbReference>
<dbReference type="AlphaFoldDB" id="A0A8J2I6J0"/>
<keyword evidence="2" id="KW-0812">Transmembrane</keyword>
<evidence type="ECO:0000256" key="2">
    <source>
        <dbReference type="SAM" id="Phobius"/>
    </source>
</evidence>
<dbReference type="RefSeq" id="XP_043172668.1">
    <property type="nucleotide sequence ID" value="XM_043316733.1"/>
</dbReference>
<dbReference type="GeneID" id="67021285"/>
<dbReference type="OrthoDB" id="3918601at2759"/>
<feature type="domain" description="Rhodopsin" evidence="3">
    <location>
        <begin position="2"/>
        <end position="106"/>
    </location>
</feature>
<evidence type="ECO:0000313" key="5">
    <source>
        <dbReference type="Proteomes" id="UP000676310"/>
    </source>
</evidence>
<name>A0A8J2I6J0_9PLEO</name>
<organism evidence="4 5">
    <name type="scientific">Alternaria atra</name>
    <dbReference type="NCBI Taxonomy" id="119953"/>
    <lineage>
        <taxon>Eukaryota</taxon>
        <taxon>Fungi</taxon>
        <taxon>Dikarya</taxon>
        <taxon>Ascomycota</taxon>
        <taxon>Pezizomycotina</taxon>
        <taxon>Dothideomycetes</taxon>
        <taxon>Pleosporomycetidae</taxon>
        <taxon>Pleosporales</taxon>
        <taxon>Pleosporineae</taxon>
        <taxon>Pleosporaceae</taxon>
        <taxon>Alternaria</taxon>
        <taxon>Alternaria sect. Ulocladioides</taxon>
    </lineage>
</organism>
<evidence type="ECO:0000256" key="1">
    <source>
        <dbReference type="SAM" id="MobiDB-lite"/>
    </source>
</evidence>
<dbReference type="PANTHER" id="PTHR39614">
    <property type="entry name" value="INTEGRAL MEMBRANE PROTEIN"/>
    <property type="match status" value="1"/>
</dbReference>
<keyword evidence="5" id="KW-1185">Reference proteome</keyword>
<proteinExistence type="predicted"/>
<evidence type="ECO:0000313" key="4">
    <source>
        <dbReference type="EMBL" id="CAG5179234.1"/>
    </source>
</evidence>
<gene>
    <name evidence="4" type="ORF">ALTATR162_LOCUS9100</name>
</gene>
<dbReference type="Pfam" id="PF20684">
    <property type="entry name" value="Fung_rhodopsin"/>
    <property type="match status" value="1"/>
</dbReference>
<dbReference type="InterPro" id="IPR049326">
    <property type="entry name" value="Rhodopsin_dom_fungi"/>
</dbReference>
<reference evidence="4" key="1">
    <citation type="submission" date="2021-05" db="EMBL/GenBank/DDBJ databases">
        <authorList>
            <person name="Stam R."/>
        </authorList>
    </citation>
    <scope>NUCLEOTIDE SEQUENCE</scope>
    <source>
        <strain evidence="4">CS162</strain>
    </source>
</reference>
<accession>A0A8J2I6J0</accession>
<protein>
    <recommendedName>
        <fullName evidence="3">Rhodopsin domain-containing protein</fullName>
    </recommendedName>
</protein>
<feature type="transmembrane region" description="Helical" evidence="2">
    <location>
        <begin position="29"/>
        <end position="51"/>
    </location>
</feature>
<feature type="transmembrane region" description="Helical" evidence="2">
    <location>
        <begin position="63"/>
        <end position="84"/>
    </location>
</feature>
<feature type="region of interest" description="Disordered" evidence="1">
    <location>
        <begin position="138"/>
        <end position="229"/>
    </location>
</feature>
<keyword evidence="2" id="KW-1133">Transmembrane helix</keyword>
<dbReference type="PANTHER" id="PTHR39614:SF2">
    <property type="entry name" value="INTEGRAL MEMBRANE PROTEIN"/>
    <property type="match status" value="1"/>
</dbReference>
<feature type="compositionally biased region" description="Low complexity" evidence="1">
    <location>
        <begin position="155"/>
        <end position="168"/>
    </location>
</feature>
<sequence>MSVILIAIPCNPAQTYLDAKDCTNRWPKWLSIGTFDILTELFIFLAAVHLIYSLQMRLVTKLVVIFAFSARLPVIAIAGVRLYYLDQRLRGITFTFDYVVATQWQMGYAIMSSTITGMGPFLKPFDKEYVSSTYKHYGPGHSSSGGTSGLRMESGLTTTTSSGLPPRRQGLGHHHRRSADNISESYLMDTLPSRRTSKQSMGNEDRANSLEPMQSSSPSSRASPPAPTDILMTADEHFRPAHMYRGHEAEVWVGDRSLSITRDEIEEAAAPRGSSPKSGTKLVIGKKKEFKIEVDRASRVV</sequence>
<evidence type="ECO:0000259" key="3">
    <source>
        <dbReference type="Pfam" id="PF20684"/>
    </source>
</evidence>
<keyword evidence="2" id="KW-0472">Membrane</keyword>
<dbReference type="Proteomes" id="UP000676310">
    <property type="component" value="Unassembled WGS sequence"/>
</dbReference>
<comment type="caution">
    <text evidence="4">The sequence shown here is derived from an EMBL/GenBank/DDBJ whole genome shotgun (WGS) entry which is preliminary data.</text>
</comment>